<keyword evidence="3" id="KW-1185">Reference proteome</keyword>
<sequence>MKKKRLKNRSSPSHISYKTLFPFGERVLFFWGCPALQGGSGCIAARKSARPCRLFASLQKPWVCRLRRPCCPSLSLRRLRRLLDAEHQMAEAIGQKLAPKEERPSDVQGGGEAADQGALRRRAEQTCEPRNVAPQA</sequence>
<name>H6L0L5_SAPGL</name>
<dbReference type="AlphaFoldDB" id="H6L0L5"/>
<evidence type="ECO:0000256" key="1">
    <source>
        <dbReference type="SAM" id="MobiDB-lite"/>
    </source>
</evidence>
<organism evidence="2 3">
    <name type="scientific">Saprospira grandis (strain Lewin)</name>
    <dbReference type="NCBI Taxonomy" id="984262"/>
    <lineage>
        <taxon>Bacteria</taxon>
        <taxon>Pseudomonadati</taxon>
        <taxon>Bacteroidota</taxon>
        <taxon>Saprospiria</taxon>
        <taxon>Saprospirales</taxon>
        <taxon>Saprospiraceae</taxon>
        <taxon>Saprospira</taxon>
    </lineage>
</organism>
<dbReference type="Proteomes" id="UP000007519">
    <property type="component" value="Chromosome"/>
</dbReference>
<reference evidence="2 3" key="1">
    <citation type="journal article" date="2012" name="Stand. Genomic Sci.">
        <title>Complete genome sequencing and analysis of Saprospira grandis str. Lewin, a predatory marine bacterium.</title>
        <authorList>
            <person name="Saw J.H."/>
            <person name="Yuryev A."/>
            <person name="Kanbe M."/>
            <person name="Hou S."/>
            <person name="Young A.G."/>
            <person name="Aizawa S."/>
            <person name="Alam M."/>
        </authorList>
    </citation>
    <scope>NUCLEOTIDE SEQUENCE [LARGE SCALE GENOMIC DNA]</scope>
    <source>
        <strain evidence="2 3">Lewin</strain>
    </source>
</reference>
<gene>
    <name evidence="2" type="ordered locus">SGRA_1816</name>
</gene>
<dbReference type="KEGG" id="sgn:SGRA_1816"/>
<dbReference type="HOGENOM" id="CLU_1873984_0_0_10"/>
<accession>H6L0L5</accession>
<proteinExistence type="predicted"/>
<dbReference type="EMBL" id="CP002831">
    <property type="protein sequence ID" value="AFC24551.1"/>
    <property type="molecule type" value="Genomic_DNA"/>
</dbReference>
<protein>
    <submittedName>
        <fullName evidence="2">Uncharacterized protein</fullName>
    </submittedName>
</protein>
<feature type="region of interest" description="Disordered" evidence="1">
    <location>
        <begin position="93"/>
        <end position="136"/>
    </location>
</feature>
<evidence type="ECO:0000313" key="2">
    <source>
        <dbReference type="EMBL" id="AFC24551.1"/>
    </source>
</evidence>
<dbReference type="STRING" id="984262.SGRA_1816"/>
<evidence type="ECO:0000313" key="3">
    <source>
        <dbReference type="Proteomes" id="UP000007519"/>
    </source>
</evidence>